<dbReference type="UniPathway" id="UPA00244">
    <property type="reaction ID" value="UER00312"/>
</dbReference>
<comment type="cofactor">
    <cofactor evidence="7">
        <name>Zn(2+)</name>
        <dbReference type="ChEBI" id="CHEBI:29105"/>
    </cofactor>
    <cofactor evidence="7">
        <name>Mg(2+)</name>
        <dbReference type="ChEBI" id="CHEBI:18420"/>
    </cofactor>
    <cofactor evidence="7">
        <name>Co(2+)</name>
        <dbReference type="ChEBI" id="CHEBI:48828"/>
    </cofactor>
    <text evidence="7">Binds 1 divalent metal cation per subunit. Can use ions such as Zn(2+), Mg(2+) or Co(2+).</text>
</comment>
<dbReference type="AlphaFoldDB" id="A0A317EJW2"/>
<dbReference type="PANTHER" id="PTHR30004:SF6">
    <property type="entry name" value="D-THREONATE 4-PHOSPHATE DEHYDROGENASE"/>
    <property type="match status" value="1"/>
</dbReference>
<comment type="function">
    <text evidence="7">Catalyzes the NAD(P)-dependent oxidation of 4-(phosphooxy)-L-threonine (HTP) into 2-amino-3-oxo-4-(phosphooxy)butyric acid which spontaneously decarboxylates to form 3-amino-2-oxopropyl phosphate (AHAP).</text>
</comment>
<comment type="pathway">
    <text evidence="7">Cofactor biosynthesis; pyridoxine 5'-phosphate biosynthesis; pyridoxine 5'-phosphate from D-erythrose 4-phosphate: step 4/5.</text>
</comment>
<dbReference type="Pfam" id="PF04166">
    <property type="entry name" value="PdxA"/>
    <property type="match status" value="1"/>
</dbReference>
<dbReference type="GO" id="GO:0042823">
    <property type="term" value="P:pyridoxal phosphate biosynthetic process"/>
    <property type="evidence" value="ECO:0007669"/>
    <property type="project" value="UniProtKB-UniRule"/>
</dbReference>
<gene>
    <name evidence="7" type="primary">pdxA</name>
    <name evidence="8" type="ORF">DKG74_00735</name>
</gene>
<feature type="binding site" evidence="7">
    <location>
        <position position="278"/>
    </location>
    <ligand>
        <name>substrate</name>
    </ligand>
</feature>
<evidence type="ECO:0000256" key="7">
    <source>
        <dbReference type="HAMAP-Rule" id="MF_00536"/>
    </source>
</evidence>
<dbReference type="GO" id="GO:0008615">
    <property type="term" value="P:pyridoxine biosynthetic process"/>
    <property type="evidence" value="ECO:0007669"/>
    <property type="project" value="UniProtKB-UniRule"/>
</dbReference>
<dbReference type="GO" id="GO:0051287">
    <property type="term" value="F:NAD binding"/>
    <property type="evidence" value="ECO:0007669"/>
    <property type="project" value="InterPro"/>
</dbReference>
<evidence type="ECO:0000256" key="5">
    <source>
        <dbReference type="ARBA" id="ARBA00023027"/>
    </source>
</evidence>
<feature type="binding site" evidence="7">
    <location>
        <position position="270"/>
    </location>
    <ligand>
        <name>a divalent metal cation</name>
        <dbReference type="ChEBI" id="CHEBI:60240"/>
        <note>ligand shared between dimeric partners</note>
    </ligand>
</feature>
<comment type="caution">
    <text evidence="8">The sequence shown here is derived from an EMBL/GenBank/DDBJ whole genome shotgun (WGS) entry which is preliminary data.</text>
</comment>
<feature type="binding site" evidence="7">
    <location>
        <position position="296"/>
    </location>
    <ligand>
        <name>substrate</name>
    </ligand>
</feature>
<dbReference type="Proteomes" id="UP000245461">
    <property type="component" value="Unassembled WGS sequence"/>
</dbReference>
<feature type="binding site" evidence="7">
    <location>
        <position position="139"/>
    </location>
    <ligand>
        <name>substrate</name>
    </ligand>
</feature>
<keyword evidence="2 7" id="KW-0479">Metal-binding</keyword>
<keyword evidence="3 7" id="KW-0521">NADP</keyword>
<evidence type="ECO:0000313" key="8">
    <source>
        <dbReference type="EMBL" id="PWR25535.1"/>
    </source>
</evidence>
<evidence type="ECO:0000256" key="1">
    <source>
        <dbReference type="ARBA" id="ARBA00022490"/>
    </source>
</evidence>
<comment type="similarity">
    <text evidence="7">Belongs to the PdxA family.</text>
</comment>
<dbReference type="SUPFAM" id="SSF53659">
    <property type="entry name" value="Isocitrate/Isopropylmalate dehydrogenase-like"/>
    <property type="match status" value="1"/>
</dbReference>
<dbReference type="PANTHER" id="PTHR30004">
    <property type="entry name" value="4-HYDROXYTHREONINE-4-PHOSPHATE DEHYDROGENASE"/>
    <property type="match status" value="1"/>
</dbReference>
<dbReference type="NCBIfam" id="NF003699">
    <property type="entry name" value="PRK05312.1"/>
    <property type="match status" value="1"/>
</dbReference>
<keyword evidence="1 7" id="KW-0963">Cytoplasm</keyword>
<dbReference type="GO" id="GO:0050897">
    <property type="term" value="F:cobalt ion binding"/>
    <property type="evidence" value="ECO:0007669"/>
    <property type="project" value="UniProtKB-UniRule"/>
</dbReference>
<proteinExistence type="inferred from homology"/>
<evidence type="ECO:0000256" key="6">
    <source>
        <dbReference type="ARBA" id="ARBA00023096"/>
    </source>
</evidence>
<dbReference type="HAMAP" id="MF_00536">
    <property type="entry name" value="PdxA"/>
    <property type="match status" value="1"/>
</dbReference>
<sequence>MSDLAPLALTCGEPAGIGAEIALKAWIERGEQSPRFVLLDQPGRLTRLAEKLGLQVPLATVSSLGDVDDELFAEALPVLPLDAPIRGEAGHVDEADAPAIVESIVRAVRLAQSGEAAAVVTNPIRKQSLKAVGLDHPGHTEFLAALAGGGARSIMMLASPRLRVTLVTVHVPLAAVPDLLSVPAILEVARATARALRQDFAIDAPRLAILGLNPHAGESGMLGREEIEIIAPAVTALRAEGIDAFGPVPPDAAFHPAARGRYDAAVCMYHDQGLIPLKMLDFDEGVNVTLNLPFVRTSPDHGTALDIAGTGRANPQSLMSALALAEAMARARLSATAA</sequence>
<comment type="subcellular location">
    <subcellularLocation>
        <location evidence="7">Cytoplasm</location>
    </subcellularLocation>
</comment>
<keyword evidence="4 7" id="KW-0560">Oxidoreductase</keyword>
<feature type="binding site" evidence="7">
    <location>
        <position position="140"/>
    </location>
    <ligand>
        <name>substrate</name>
    </ligand>
</feature>
<evidence type="ECO:0000313" key="9">
    <source>
        <dbReference type="Proteomes" id="UP000245461"/>
    </source>
</evidence>
<feature type="binding site" evidence="7">
    <location>
        <position position="287"/>
    </location>
    <ligand>
        <name>substrate</name>
    </ligand>
</feature>
<protein>
    <recommendedName>
        <fullName evidence="7">4-hydroxythreonine-4-phosphate dehydrogenase</fullName>
        <ecNumber evidence="7">1.1.1.262</ecNumber>
    </recommendedName>
    <alternativeName>
        <fullName evidence="7">4-(phosphohydroxy)-L-threonine dehydrogenase</fullName>
    </alternativeName>
</protein>
<keyword evidence="5 7" id="KW-0520">NAD</keyword>
<keyword evidence="7" id="KW-0862">Zinc</keyword>
<feature type="binding site" evidence="7">
    <location>
        <position position="215"/>
    </location>
    <ligand>
        <name>a divalent metal cation</name>
        <dbReference type="ChEBI" id="CHEBI:60240"/>
        <note>ligand shared between dimeric partners</note>
    </ligand>
</feature>
<keyword evidence="7" id="KW-0170">Cobalt</keyword>
<dbReference type="InterPro" id="IPR005255">
    <property type="entry name" value="PdxA_fam"/>
</dbReference>
<keyword evidence="9" id="KW-1185">Reference proteome</keyword>
<dbReference type="GO" id="GO:0005737">
    <property type="term" value="C:cytoplasm"/>
    <property type="evidence" value="ECO:0007669"/>
    <property type="project" value="UniProtKB-SubCell"/>
</dbReference>
<comment type="catalytic activity">
    <reaction evidence="7">
        <text>4-(phosphooxy)-L-threonine + NAD(+) = 3-amino-2-oxopropyl phosphate + CO2 + NADH</text>
        <dbReference type="Rhea" id="RHEA:32275"/>
        <dbReference type="ChEBI" id="CHEBI:16526"/>
        <dbReference type="ChEBI" id="CHEBI:57279"/>
        <dbReference type="ChEBI" id="CHEBI:57540"/>
        <dbReference type="ChEBI" id="CHEBI:57945"/>
        <dbReference type="ChEBI" id="CHEBI:58452"/>
        <dbReference type="EC" id="1.1.1.262"/>
    </reaction>
</comment>
<evidence type="ECO:0000256" key="2">
    <source>
        <dbReference type="ARBA" id="ARBA00022723"/>
    </source>
</evidence>
<dbReference type="Gene3D" id="3.40.718.10">
    <property type="entry name" value="Isopropylmalate Dehydrogenase"/>
    <property type="match status" value="1"/>
</dbReference>
<keyword evidence="6 7" id="KW-0664">Pyridoxine biosynthesis</keyword>
<evidence type="ECO:0000256" key="4">
    <source>
        <dbReference type="ARBA" id="ARBA00023002"/>
    </source>
</evidence>
<dbReference type="EC" id="1.1.1.262" evidence="7"/>
<dbReference type="NCBIfam" id="TIGR00557">
    <property type="entry name" value="pdxA"/>
    <property type="match status" value="1"/>
</dbReference>
<comment type="miscellaneous">
    <text evidence="7">The active site is located at the dimer interface.</text>
</comment>
<reference evidence="8 9" key="1">
    <citation type="submission" date="2018-05" db="EMBL/GenBank/DDBJ databases">
        <title>Zavarzinia sp. HR-AS.</title>
        <authorList>
            <person name="Lee Y."/>
            <person name="Jeon C.O."/>
        </authorList>
    </citation>
    <scope>NUCLEOTIDE SEQUENCE [LARGE SCALE GENOMIC DNA]</scope>
    <source>
        <strain evidence="8 9">HR-AS</strain>
    </source>
</reference>
<dbReference type="GO" id="GO:0008270">
    <property type="term" value="F:zinc ion binding"/>
    <property type="evidence" value="ECO:0007669"/>
    <property type="project" value="UniProtKB-UniRule"/>
</dbReference>
<dbReference type="OrthoDB" id="9801783at2"/>
<comment type="subunit">
    <text evidence="7">Homodimer.</text>
</comment>
<dbReference type="EMBL" id="QGLE01000001">
    <property type="protein sequence ID" value="PWR25535.1"/>
    <property type="molecule type" value="Genomic_DNA"/>
</dbReference>
<dbReference type="InterPro" id="IPR037510">
    <property type="entry name" value="PdxA"/>
</dbReference>
<accession>A0A317EJW2</accession>
<keyword evidence="7" id="KW-0460">Magnesium</keyword>
<dbReference type="GO" id="GO:0050570">
    <property type="term" value="F:4-hydroxythreonine-4-phosphate dehydrogenase activity"/>
    <property type="evidence" value="ECO:0007669"/>
    <property type="project" value="UniProtKB-UniRule"/>
</dbReference>
<evidence type="ECO:0000256" key="3">
    <source>
        <dbReference type="ARBA" id="ARBA00022857"/>
    </source>
</evidence>
<dbReference type="RefSeq" id="WP_109901614.1">
    <property type="nucleotide sequence ID" value="NZ_QGLE01000001.1"/>
</dbReference>
<feature type="binding site" evidence="7">
    <location>
        <position position="170"/>
    </location>
    <ligand>
        <name>a divalent metal cation</name>
        <dbReference type="ChEBI" id="CHEBI:60240"/>
        <note>ligand shared between dimeric partners</note>
    </ligand>
</feature>
<dbReference type="GO" id="GO:0000287">
    <property type="term" value="F:magnesium ion binding"/>
    <property type="evidence" value="ECO:0007669"/>
    <property type="project" value="UniProtKB-UniRule"/>
</dbReference>
<organism evidence="8 9">
    <name type="scientific">Zavarzinia aquatilis</name>
    <dbReference type="NCBI Taxonomy" id="2211142"/>
    <lineage>
        <taxon>Bacteria</taxon>
        <taxon>Pseudomonadati</taxon>
        <taxon>Pseudomonadota</taxon>
        <taxon>Alphaproteobacteria</taxon>
        <taxon>Rhodospirillales</taxon>
        <taxon>Zavarziniaceae</taxon>
        <taxon>Zavarzinia</taxon>
    </lineage>
</organism>
<name>A0A317EJW2_9PROT</name>